<dbReference type="InterPro" id="IPR042185">
    <property type="entry name" value="Serpin_sf_2"/>
</dbReference>
<dbReference type="PROSITE" id="PS00284">
    <property type="entry name" value="SERPIN"/>
    <property type="match status" value="1"/>
</dbReference>
<evidence type="ECO:0000256" key="3">
    <source>
        <dbReference type="RuleBase" id="RU000411"/>
    </source>
</evidence>
<dbReference type="CDD" id="cd19594">
    <property type="entry name" value="serpin_crustaceans_chelicerates_insects"/>
    <property type="match status" value="1"/>
</dbReference>
<keyword evidence="1" id="KW-0646">Protease inhibitor</keyword>
<comment type="similarity">
    <text evidence="3">Belongs to the serpin family.</text>
</comment>
<protein>
    <recommendedName>
        <fullName evidence="5">Serpin domain-containing protein</fullName>
    </recommendedName>
</protein>
<keyword evidence="4" id="KW-0732">Signal</keyword>
<dbReference type="Proteomes" id="UP000801492">
    <property type="component" value="Unassembled WGS sequence"/>
</dbReference>
<feature type="domain" description="Serpin" evidence="5">
    <location>
        <begin position="49"/>
        <end position="415"/>
    </location>
</feature>
<dbReference type="GO" id="GO:0004867">
    <property type="term" value="F:serine-type endopeptidase inhibitor activity"/>
    <property type="evidence" value="ECO:0007669"/>
    <property type="project" value="UniProtKB-KW"/>
</dbReference>
<evidence type="ECO:0000256" key="4">
    <source>
        <dbReference type="SAM" id="SignalP"/>
    </source>
</evidence>
<evidence type="ECO:0000256" key="2">
    <source>
        <dbReference type="ARBA" id="ARBA00022900"/>
    </source>
</evidence>
<name>A0A8K0DH31_IGNLU</name>
<evidence type="ECO:0000313" key="6">
    <source>
        <dbReference type="EMBL" id="KAF2904091.1"/>
    </source>
</evidence>
<feature type="chain" id="PRO_5035456547" description="Serpin domain-containing protein" evidence="4">
    <location>
        <begin position="26"/>
        <end position="416"/>
    </location>
</feature>
<dbReference type="PANTHER" id="PTHR11461">
    <property type="entry name" value="SERINE PROTEASE INHIBITOR, SERPIN"/>
    <property type="match status" value="1"/>
</dbReference>
<dbReference type="InterPro" id="IPR036186">
    <property type="entry name" value="Serpin_sf"/>
</dbReference>
<dbReference type="InterPro" id="IPR000215">
    <property type="entry name" value="Serpin_fam"/>
</dbReference>
<accession>A0A8K0DH31</accession>
<evidence type="ECO:0000313" key="7">
    <source>
        <dbReference type="Proteomes" id="UP000801492"/>
    </source>
</evidence>
<dbReference type="SUPFAM" id="SSF56574">
    <property type="entry name" value="Serpins"/>
    <property type="match status" value="1"/>
</dbReference>
<keyword evidence="2" id="KW-0722">Serine protease inhibitor</keyword>
<comment type="caution">
    <text evidence="6">The sequence shown here is derived from an EMBL/GenBank/DDBJ whole genome shotgun (WGS) entry which is preliminary data.</text>
</comment>
<keyword evidence="7" id="KW-1185">Reference proteome</keyword>
<dbReference type="Gene3D" id="3.30.497.10">
    <property type="entry name" value="Antithrombin, subunit I, domain 2"/>
    <property type="match status" value="1"/>
</dbReference>
<gene>
    <name evidence="6" type="ORF">ILUMI_02086</name>
</gene>
<dbReference type="InterPro" id="IPR042178">
    <property type="entry name" value="Serpin_sf_1"/>
</dbReference>
<evidence type="ECO:0000259" key="5">
    <source>
        <dbReference type="SMART" id="SM00093"/>
    </source>
</evidence>
<dbReference type="AlphaFoldDB" id="A0A8K0DH31"/>
<dbReference type="InterPro" id="IPR023795">
    <property type="entry name" value="Serpin_CS"/>
</dbReference>
<dbReference type="Pfam" id="PF00079">
    <property type="entry name" value="Serpin"/>
    <property type="match status" value="1"/>
</dbReference>
<reference evidence="6" key="1">
    <citation type="submission" date="2019-08" db="EMBL/GenBank/DDBJ databases">
        <title>The genome of the North American firefly Photinus pyralis.</title>
        <authorList>
            <consortium name="Photinus pyralis genome working group"/>
            <person name="Fallon T.R."/>
            <person name="Sander Lower S.E."/>
            <person name="Weng J.-K."/>
        </authorList>
    </citation>
    <scope>NUCLEOTIDE SEQUENCE</scope>
    <source>
        <strain evidence="6">TRF0915ILg1</strain>
        <tissue evidence="6">Whole body</tissue>
    </source>
</reference>
<dbReference type="Gene3D" id="2.30.39.10">
    <property type="entry name" value="Alpha-1-antitrypsin, domain 1"/>
    <property type="match status" value="2"/>
</dbReference>
<dbReference type="PANTHER" id="PTHR11461:SF278">
    <property type="entry name" value="SERINE PROTEASE INHIBITOR 88EA"/>
    <property type="match status" value="1"/>
</dbReference>
<dbReference type="OrthoDB" id="671595at2759"/>
<dbReference type="EMBL" id="VTPC01000864">
    <property type="protein sequence ID" value="KAF2904091.1"/>
    <property type="molecule type" value="Genomic_DNA"/>
</dbReference>
<organism evidence="6 7">
    <name type="scientific">Ignelater luminosus</name>
    <name type="common">Cucubano</name>
    <name type="synonym">Pyrophorus luminosus</name>
    <dbReference type="NCBI Taxonomy" id="2038154"/>
    <lineage>
        <taxon>Eukaryota</taxon>
        <taxon>Metazoa</taxon>
        <taxon>Ecdysozoa</taxon>
        <taxon>Arthropoda</taxon>
        <taxon>Hexapoda</taxon>
        <taxon>Insecta</taxon>
        <taxon>Pterygota</taxon>
        <taxon>Neoptera</taxon>
        <taxon>Endopterygota</taxon>
        <taxon>Coleoptera</taxon>
        <taxon>Polyphaga</taxon>
        <taxon>Elateriformia</taxon>
        <taxon>Elateroidea</taxon>
        <taxon>Elateridae</taxon>
        <taxon>Agrypninae</taxon>
        <taxon>Pyrophorini</taxon>
        <taxon>Ignelater</taxon>
    </lineage>
</organism>
<dbReference type="InterPro" id="IPR023796">
    <property type="entry name" value="Serpin_dom"/>
</dbReference>
<proteinExistence type="inferred from homology"/>
<dbReference type="GO" id="GO:0005615">
    <property type="term" value="C:extracellular space"/>
    <property type="evidence" value="ECO:0007669"/>
    <property type="project" value="InterPro"/>
</dbReference>
<sequence>MKITFGVCTLIFSVLLGSSHQQCLTANDKRLPGRTGHETLYSGQQAFSLALLQAVNQLTPDENLFFSPYSTYQALLLAYFISANQTEAYLRKMLRLNPDQDKSDIFGAYKFDKFTTSFRVTNTTYEFTSANRIYVTDQIPLRDCVVDLFGEELIKANFLSNPETLRNEINHWVEQHTHDMIKDLLPPGTIQHDTNLVLVNAAYFKGKWENKFDPKKTKPEVFYISPSKQTIVDMMHIEATFNYDVSETLMAHVLELPYEGEDISMYILLPPFSKEDGIETVLKKLTLENFRSVVNGSLSPRQVQVSFPKFGLEHTIELVPILERLGVGNLFRQDADFTVLSNERALSLGEGIHKAKIVVSEEGTKAAAATVLVTWRIMDEESESPVQFKCDRPFIFVIFNKPMNTVLFTGILRSPE</sequence>
<feature type="signal peptide" evidence="4">
    <location>
        <begin position="1"/>
        <end position="25"/>
    </location>
</feature>
<evidence type="ECO:0000256" key="1">
    <source>
        <dbReference type="ARBA" id="ARBA00022690"/>
    </source>
</evidence>
<dbReference type="SMART" id="SM00093">
    <property type="entry name" value="SERPIN"/>
    <property type="match status" value="1"/>
</dbReference>